<organism evidence="12 13">
    <name type="scientific">Camellia sinensis var. sinensis</name>
    <name type="common">China tea</name>
    <dbReference type="NCBI Taxonomy" id="542762"/>
    <lineage>
        <taxon>Eukaryota</taxon>
        <taxon>Viridiplantae</taxon>
        <taxon>Streptophyta</taxon>
        <taxon>Embryophyta</taxon>
        <taxon>Tracheophyta</taxon>
        <taxon>Spermatophyta</taxon>
        <taxon>Magnoliopsida</taxon>
        <taxon>eudicotyledons</taxon>
        <taxon>Gunneridae</taxon>
        <taxon>Pentapetalae</taxon>
        <taxon>asterids</taxon>
        <taxon>Ericales</taxon>
        <taxon>Theaceae</taxon>
        <taxon>Camellia</taxon>
    </lineage>
</organism>
<evidence type="ECO:0000256" key="2">
    <source>
        <dbReference type="ARBA" id="ARBA00022723"/>
    </source>
</evidence>
<gene>
    <name evidence="12" type="ORF">TEA_023655</name>
</gene>
<evidence type="ECO:0000256" key="9">
    <source>
        <dbReference type="PROSITE-ProRule" id="PRU00175"/>
    </source>
</evidence>
<evidence type="ECO:0000256" key="1">
    <source>
        <dbReference type="ARBA" id="ARBA00004123"/>
    </source>
</evidence>
<keyword evidence="4" id="KW-0227">DNA damage</keyword>
<dbReference type="InterPro" id="IPR031099">
    <property type="entry name" value="BRCA1-associated"/>
</dbReference>
<dbReference type="Gene3D" id="3.30.40.10">
    <property type="entry name" value="Zinc/RING finger domain, C3HC4 (zinc finger)"/>
    <property type="match status" value="1"/>
</dbReference>
<dbReference type="GO" id="GO:0045944">
    <property type="term" value="P:positive regulation of transcription by RNA polymerase II"/>
    <property type="evidence" value="ECO:0007669"/>
    <property type="project" value="TreeGrafter"/>
</dbReference>
<dbReference type="SMART" id="SM00184">
    <property type="entry name" value="RING"/>
    <property type="match status" value="1"/>
</dbReference>
<dbReference type="AlphaFoldDB" id="A0A4S4EIL6"/>
<keyword evidence="7" id="KW-0234">DNA repair</keyword>
<dbReference type="InterPro" id="IPR013083">
    <property type="entry name" value="Znf_RING/FYVE/PHD"/>
</dbReference>
<evidence type="ECO:0000256" key="5">
    <source>
        <dbReference type="ARBA" id="ARBA00022771"/>
    </source>
</evidence>
<dbReference type="PANTHER" id="PTHR13763">
    <property type="entry name" value="BREAST CANCER TYPE 1 SUSCEPTIBILITY PROTEIN BRCA1"/>
    <property type="match status" value="1"/>
</dbReference>
<dbReference type="Proteomes" id="UP000306102">
    <property type="component" value="Unassembled WGS sequence"/>
</dbReference>
<dbReference type="STRING" id="542762.A0A4S4EIL6"/>
<comment type="caution">
    <text evidence="12">The sequence shown here is derived from an EMBL/GenBank/DDBJ whole genome shotgun (WGS) entry which is preliminary data.</text>
</comment>
<keyword evidence="6" id="KW-0862">Zinc</keyword>
<dbReference type="CDD" id="cd23146">
    <property type="entry name" value="RING-HC_AtBARD1-like"/>
    <property type="match status" value="1"/>
</dbReference>
<dbReference type="GO" id="GO:0008270">
    <property type="term" value="F:zinc ion binding"/>
    <property type="evidence" value="ECO:0007669"/>
    <property type="project" value="UniProtKB-KW"/>
</dbReference>
<dbReference type="EMBL" id="SDRB02004464">
    <property type="protein sequence ID" value="THG15795.1"/>
    <property type="molecule type" value="Genomic_DNA"/>
</dbReference>
<keyword evidence="2" id="KW-0479">Metal-binding</keyword>
<dbReference type="PANTHER" id="PTHR13763:SF9">
    <property type="entry name" value="BRCA1-ASSOCIATED RING DOMAIN PROTEIN 1"/>
    <property type="match status" value="1"/>
</dbReference>
<keyword evidence="13" id="KW-1185">Reference proteome</keyword>
<feature type="region of interest" description="Disordered" evidence="10">
    <location>
        <begin position="223"/>
        <end position="285"/>
    </location>
</feature>
<evidence type="ECO:0000256" key="4">
    <source>
        <dbReference type="ARBA" id="ARBA00022763"/>
    </source>
</evidence>
<evidence type="ECO:0000313" key="13">
    <source>
        <dbReference type="Proteomes" id="UP000306102"/>
    </source>
</evidence>
<dbReference type="InterPro" id="IPR001841">
    <property type="entry name" value="Znf_RING"/>
</dbReference>
<evidence type="ECO:0000256" key="6">
    <source>
        <dbReference type="ARBA" id="ARBA00022833"/>
    </source>
</evidence>
<feature type="compositionally biased region" description="Basic and acidic residues" evidence="10">
    <location>
        <begin position="270"/>
        <end position="285"/>
    </location>
</feature>
<evidence type="ECO:0000256" key="7">
    <source>
        <dbReference type="ARBA" id="ARBA00023204"/>
    </source>
</evidence>
<dbReference type="GO" id="GO:0005634">
    <property type="term" value="C:nucleus"/>
    <property type="evidence" value="ECO:0007669"/>
    <property type="project" value="UniProtKB-SubCell"/>
</dbReference>
<evidence type="ECO:0000256" key="8">
    <source>
        <dbReference type="ARBA" id="ARBA00023242"/>
    </source>
</evidence>
<keyword evidence="5 9" id="KW-0863">Zinc-finger</keyword>
<dbReference type="SUPFAM" id="SSF57850">
    <property type="entry name" value="RING/U-box"/>
    <property type="match status" value="1"/>
</dbReference>
<feature type="compositionally biased region" description="Basic and acidic residues" evidence="10">
    <location>
        <begin position="245"/>
        <end position="261"/>
    </location>
</feature>
<dbReference type="GO" id="GO:0004842">
    <property type="term" value="F:ubiquitin-protein transferase activity"/>
    <property type="evidence" value="ECO:0007669"/>
    <property type="project" value="TreeGrafter"/>
</dbReference>
<dbReference type="Pfam" id="PF13920">
    <property type="entry name" value="zf-C3HC4_3"/>
    <property type="match status" value="1"/>
</dbReference>
<dbReference type="GO" id="GO:0000724">
    <property type="term" value="P:double-strand break repair via homologous recombination"/>
    <property type="evidence" value="ECO:0007669"/>
    <property type="project" value="TreeGrafter"/>
</dbReference>
<proteinExistence type="predicted"/>
<reference evidence="12 13" key="1">
    <citation type="journal article" date="2018" name="Proc. Natl. Acad. Sci. U.S.A.">
        <title>Draft genome sequence of Camellia sinensis var. sinensis provides insights into the evolution of the tea genome and tea quality.</title>
        <authorList>
            <person name="Wei C."/>
            <person name="Yang H."/>
            <person name="Wang S."/>
            <person name="Zhao J."/>
            <person name="Liu C."/>
            <person name="Gao L."/>
            <person name="Xia E."/>
            <person name="Lu Y."/>
            <person name="Tai Y."/>
            <person name="She G."/>
            <person name="Sun J."/>
            <person name="Cao H."/>
            <person name="Tong W."/>
            <person name="Gao Q."/>
            <person name="Li Y."/>
            <person name="Deng W."/>
            <person name="Jiang X."/>
            <person name="Wang W."/>
            <person name="Chen Q."/>
            <person name="Zhang S."/>
            <person name="Li H."/>
            <person name="Wu J."/>
            <person name="Wang P."/>
            <person name="Li P."/>
            <person name="Shi C."/>
            <person name="Zheng F."/>
            <person name="Jian J."/>
            <person name="Huang B."/>
            <person name="Shan D."/>
            <person name="Shi M."/>
            <person name="Fang C."/>
            <person name="Yue Y."/>
            <person name="Li F."/>
            <person name="Li D."/>
            <person name="Wei S."/>
            <person name="Han B."/>
            <person name="Jiang C."/>
            <person name="Yin Y."/>
            <person name="Xia T."/>
            <person name="Zhang Z."/>
            <person name="Bennetzen J.L."/>
            <person name="Zhao S."/>
            <person name="Wan X."/>
        </authorList>
    </citation>
    <scope>NUCLEOTIDE SEQUENCE [LARGE SCALE GENOMIC DNA]</scope>
    <source>
        <strain evidence="13">cv. Shuchazao</strain>
        <tissue evidence="12">Leaf</tissue>
    </source>
</reference>
<evidence type="ECO:0000256" key="3">
    <source>
        <dbReference type="ARBA" id="ARBA00022737"/>
    </source>
</evidence>
<name>A0A4S4EIL6_CAMSN</name>
<dbReference type="FunFam" id="3.30.40.10:FF:000352">
    <property type="entry name" value="Breast cancer associated RING 1"/>
    <property type="match status" value="1"/>
</dbReference>
<protein>
    <recommendedName>
        <fullName evidence="11">RING-type domain-containing protein</fullName>
    </recommendedName>
</protein>
<comment type="subcellular location">
    <subcellularLocation>
        <location evidence="1">Nucleus</location>
    </subcellularLocation>
</comment>
<evidence type="ECO:0000256" key="10">
    <source>
        <dbReference type="SAM" id="MobiDB-lite"/>
    </source>
</evidence>
<feature type="compositionally biased region" description="Acidic residues" evidence="10">
    <location>
        <begin position="235"/>
        <end position="244"/>
    </location>
</feature>
<dbReference type="PROSITE" id="PS50089">
    <property type="entry name" value="ZF_RING_2"/>
    <property type="match status" value="1"/>
</dbReference>
<feature type="region of interest" description="Disordered" evidence="10">
    <location>
        <begin position="78"/>
        <end position="97"/>
    </location>
</feature>
<dbReference type="PROSITE" id="PS00518">
    <property type="entry name" value="ZF_RING_1"/>
    <property type="match status" value="1"/>
</dbReference>
<feature type="domain" description="RING-type" evidence="11">
    <location>
        <begin position="141"/>
        <end position="179"/>
    </location>
</feature>
<evidence type="ECO:0000259" key="11">
    <source>
        <dbReference type="PROSITE" id="PS50089"/>
    </source>
</evidence>
<accession>A0A4S4EIL6</accession>
<keyword evidence="3" id="KW-0677">Repeat</keyword>
<evidence type="ECO:0000313" key="12">
    <source>
        <dbReference type="EMBL" id="THG15795.1"/>
    </source>
</evidence>
<sequence length="285" mass="31520">MEDLVAPITTVSQRLALKNELGNVADDAKRPAPLAGGCRIEGFVRVKKTTLQKTAPKLKATFQKLMAISTSTNAYSVQQKQKGSSMKNRTGTEANTPTAKPYLLQASKLKDSTTMADASNHARFLNPWVLHHQKLGLELKCPLCLNLLNRPTLLPCNHIFCDSCVPRLTHFGSECPVCKQQYSDRDVRPAPYMENLVAIYRSLEATFSASLFQSLTSDAPPIAGAADDLGGSLEAAEEGGDEDTVERQPWRPQMRPDHQDLELESSPSPGRDRECRREDREKAEK</sequence>
<dbReference type="InterPro" id="IPR017907">
    <property type="entry name" value="Znf_RING_CS"/>
</dbReference>
<keyword evidence="8" id="KW-0539">Nucleus</keyword>